<evidence type="ECO:0000313" key="1">
    <source>
        <dbReference type="EMBL" id="QBJ02931.1"/>
    </source>
</evidence>
<evidence type="ECO:0000313" key="2">
    <source>
        <dbReference type="Proteomes" id="UP000294134"/>
    </source>
</evidence>
<protein>
    <submittedName>
        <fullName evidence="1">Uncharacterized protein</fullName>
    </submittedName>
</protein>
<gene>
    <name evidence="1" type="ORF">PSA21_409</name>
</gene>
<name>A0A481W514_9CAUD</name>
<proteinExistence type="predicted"/>
<dbReference type="Proteomes" id="UP000294134">
    <property type="component" value="Segment"/>
</dbReference>
<reference evidence="1 2" key="1">
    <citation type="submission" date="2019-02" db="EMBL/GenBank/DDBJ databases">
        <authorList>
            <person name="Frampton R.A."/>
            <person name="Wojtus J.K."/>
            <person name="Fineran P.C."/>
            <person name="Hendrickson H.L."/>
        </authorList>
    </citation>
    <scope>NUCLEOTIDE SEQUENCE [LARGE SCALE GENOMIC DNA]</scope>
</reference>
<organism evidence="1 2">
    <name type="scientific">Pseudomonas phage Psa21</name>
    <dbReference type="NCBI Taxonomy" id="2530023"/>
    <lineage>
        <taxon>Viruses</taxon>
        <taxon>Duplodnaviria</taxon>
        <taxon>Heunggongvirae</taxon>
        <taxon>Uroviricota</taxon>
        <taxon>Caudoviricetes</taxon>
        <taxon>Chimalliviridae</taxon>
        <taxon>Tepukevirus</taxon>
        <taxon>Tepukevirus Psa21</taxon>
    </lineage>
</organism>
<dbReference type="EMBL" id="MK552327">
    <property type="protein sequence ID" value="QBJ02931.1"/>
    <property type="molecule type" value="Genomic_DNA"/>
</dbReference>
<keyword evidence="2" id="KW-1185">Reference proteome</keyword>
<sequence>MSLKKLIDLANGNIKPIQLTPKQIKEWQARIKQFDIECAERARNRIPTQEQMNKVIDYGIRHD</sequence>
<accession>A0A481W514</accession>